<evidence type="ECO:0000313" key="2">
    <source>
        <dbReference type="EMBL" id="SKC19635.1"/>
    </source>
</evidence>
<sequence>MKSALNRFFIGVIILLLGSAQVNSQIIIRDPHHATFRRAMNASDVGDFSRAIELFQSILVESPQHIDALTQLGMSYMFSHQNLDSAIVLFDKVLEIIPEDDAFNEFGIYIQHAKSRAYRLMNQPSFAIPILEQLRDSVQDTELKDDFSLELKQARHAAILVQNPVPLKITSIGDVINSEFDDHSPLVCLTGNRIFFTSRRPVARERAFQDGQYAEKIFVSEFKDGQWQEPDLVRELYSRHEHISILSLSPDGTKLFLFMNDRYPGRNIYVSNLVNGKWQEPEMLPAPINSEWDETHASLSPDQSTLFFTSNRPGGYGGLDIYKVRMDEKGNWGEPVNMGPNINTELDEETPKMHPDGLTLYFSSEGHNSIGGFDVFYTQKLPDGSWAGAVNMGVPVNSADDDYFFVPTLNKSQAYFASYRFSGKKARSDIYRVSFDEQRKGSLAVVEGYVSDDSGKSGLEVRILVWRDDDSKMVGDYRPNRHTGRYLLFLEAGESYRIEEVIMDEVVKSREVYIPEELTYEREQNVVLLQELSMESPLKREIERFDEQEPIFPHFYMTEIIEEPRSELYTVQILALLRNPNPADSFFSGLNRQNIRAYKGKDGFIRFVAGEFSSEEDAEEFLESIRKSGKYHDAWIRELPELKAGSEEEWVVMLD</sequence>
<dbReference type="GO" id="GO:0042834">
    <property type="term" value="F:peptidoglycan binding"/>
    <property type="evidence" value="ECO:0007669"/>
    <property type="project" value="InterPro"/>
</dbReference>
<dbReference type="Gene3D" id="3.30.70.1070">
    <property type="entry name" value="Sporulation related repeat"/>
    <property type="match status" value="1"/>
</dbReference>
<dbReference type="Pfam" id="PF05036">
    <property type="entry name" value="SPOR"/>
    <property type="match status" value="1"/>
</dbReference>
<dbReference type="InterPro" id="IPR011659">
    <property type="entry name" value="WD40"/>
</dbReference>
<name>A0A1T5HG19_9BACT</name>
<organism evidence="2 3">
    <name type="scientific">Alkalitalea saponilacus</name>
    <dbReference type="NCBI Taxonomy" id="889453"/>
    <lineage>
        <taxon>Bacteria</taxon>
        <taxon>Pseudomonadati</taxon>
        <taxon>Bacteroidota</taxon>
        <taxon>Bacteroidia</taxon>
        <taxon>Marinilabiliales</taxon>
        <taxon>Marinilabiliaceae</taxon>
        <taxon>Alkalitalea</taxon>
    </lineage>
</organism>
<dbReference type="InterPro" id="IPR011990">
    <property type="entry name" value="TPR-like_helical_dom_sf"/>
</dbReference>
<dbReference type="InterPro" id="IPR007730">
    <property type="entry name" value="SPOR-like_dom"/>
</dbReference>
<reference evidence="2 3" key="1">
    <citation type="submission" date="2017-02" db="EMBL/GenBank/DDBJ databases">
        <authorList>
            <person name="Peterson S.W."/>
        </authorList>
    </citation>
    <scope>NUCLEOTIDE SEQUENCE [LARGE SCALE GENOMIC DNA]</scope>
    <source>
        <strain evidence="2 3">DSM 24412</strain>
    </source>
</reference>
<dbReference type="InterPro" id="IPR011042">
    <property type="entry name" value="6-blade_b-propeller_TolB-like"/>
</dbReference>
<evidence type="ECO:0000259" key="1">
    <source>
        <dbReference type="Pfam" id="PF05036"/>
    </source>
</evidence>
<accession>A0A1T5HG19</accession>
<dbReference type="STRING" id="889453.SAMN03080601_02287"/>
<protein>
    <submittedName>
        <fullName evidence="2">WD40-like Beta Propeller Repeat</fullName>
    </submittedName>
</protein>
<dbReference type="KEGG" id="asx:CDL62_02605"/>
<dbReference type="Pfam" id="PF07676">
    <property type="entry name" value="PD40"/>
    <property type="match status" value="3"/>
</dbReference>
<dbReference type="Proteomes" id="UP000191055">
    <property type="component" value="Unassembled WGS sequence"/>
</dbReference>
<dbReference type="Gene3D" id="1.25.40.10">
    <property type="entry name" value="Tetratricopeptide repeat domain"/>
    <property type="match status" value="1"/>
</dbReference>
<dbReference type="Gene3D" id="2.120.10.30">
    <property type="entry name" value="TolB, C-terminal domain"/>
    <property type="match status" value="1"/>
</dbReference>
<dbReference type="InterPro" id="IPR036680">
    <property type="entry name" value="SPOR-like_sf"/>
</dbReference>
<proteinExistence type="predicted"/>
<dbReference type="SUPFAM" id="SSF48452">
    <property type="entry name" value="TPR-like"/>
    <property type="match status" value="1"/>
</dbReference>
<dbReference type="EMBL" id="FUYV01000013">
    <property type="protein sequence ID" value="SKC19635.1"/>
    <property type="molecule type" value="Genomic_DNA"/>
</dbReference>
<gene>
    <name evidence="2" type="ORF">SAMN03080601_02287</name>
</gene>
<feature type="domain" description="SPOR" evidence="1">
    <location>
        <begin position="567"/>
        <end position="637"/>
    </location>
</feature>
<evidence type="ECO:0000313" key="3">
    <source>
        <dbReference type="Proteomes" id="UP000191055"/>
    </source>
</evidence>
<dbReference type="SUPFAM" id="SSF82171">
    <property type="entry name" value="DPP6 N-terminal domain-like"/>
    <property type="match status" value="1"/>
</dbReference>
<dbReference type="AlphaFoldDB" id="A0A1T5HG19"/>
<keyword evidence="3" id="KW-1185">Reference proteome</keyword>